<evidence type="ECO:0000313" key="1">
    <source>
        <dbReference type="EMBL" id="NFF86740.1"/>
    </source>
</evidence>
<gene>
    <name evidence="1" type="ORF">FC774_02305</name>
    <name evidence="2" type="ORF">FDB51_00580</name>
</gene>
<dbReference type="RefSeq" id="WP_012450704.1">
    <property type="nucleotide sequence ID" value="NZ_CP010520.1"/>
</dbReference>
<evidence type="ECO:0000313" key="2">
    <source>
        <dbReference type="EMBL" id="NFN33645.1"/>
    </source>
</evidence>
<evidence type="ECO:0000313" key="4">
    <source>
        <dbReference type="Proteomes" id="UP000476820"/>
    </source>
</evidence>
<dbReference type="OrthoDB" id="1916934at2"/>
<organism evidence="1 4">
    <name type="scientific">Clostridium botulinum</name>
    <dbReference type="NCBI Taxonomy" id="1491"/>
    <lineage>
        <taxon>Bacteria</taxon>
        <taxon>Bacillati</taxon>
        <taxon>Bacillota</taxon>
        <taxon>Clostridia</taxon>
        <taxon>Eubacteriales</taxon>
        <taxon>Clostridiaceae</taxon>
        <taxon>Clostridium</taxon>
    </lineage>
</organism>
<dbReference type="Proteomes" id="UP000473681">
    <property type="component" value="Unassembled WGS sequence"/>
</dbReference>
<comment type="caution">
    <text evidence="1">The sequence shown here is derived from an EMBL/GenBank/DDBJ whole genome shotgun (WGS) entry which is preliminary data.</text>
</comment>
<dbReference type="Proteomes" id="UP000476820">
    <property type="component" value="Unassembled WGS sequence"/>
</dbReference>
<dbReference type="EMBL" id="SWOV01000004">
    <property type="protein sequence ID" value="NFF86740.1"/>
    <property type="molecule type" value="Genomic_DNA"/>
</dbReference>
<dbReference type="AlphaFoldDB" id="A0A0C2SBL1"/>
<sequence>MNSKKYGQDVFIEKINELKNKENFSLDDGIKSIKNLYDIKDECELLSIRDTIDIVILKIAEKISFSKIAVNIFKYKKFRSKLSVDQNKIIWYEGVERVGSADGIKQVIFRETDNMEEILIEKFNGRSIRINEKAFILGWE</sequence>
<accession>A0A0C2SBL1</accession>
<proteinExistence type="predicted"/>
<protein>
    <submittedName>
        <fullName evidence="1">Uncharacterized protein</fullName>
    </submittedName>
</protein>
<name>A0A0C2SBL1_CLOBO</name>
<reference evidence="3 4" key="1">
    <citation type="submission" date="2019-04" db="EMBL/GenBank/DDBJ databases">
        <title>Genome sequencing of Clostridium botulinum Groups I-IV and Clostridium butyricum.</title>
        <authorList>
            <person name="Brunt J."/>
            <person name="Van Vliet A.H.M."/>
            <person name="Stringer S.C."/>
            <person name="Carter A.T."/>
            <person name="Peck M.W."/>
        </authorList>
    </citation>
    <scope>NUCLEOTIDE SEQUENCE [LARGE SCALE GENOMIC DNA]</scope>
    <source>
        <strain evidence="1 4">1605</strain>
        <strain evidence="2 3">CB-K-33E</strain>
    </source>
</reference>
<evidence type="ECO:0000313" key="3">
    <source>
        <dbReference type="Proteomes" id="UP000473681"/>
    </source>
</evidence>
<dbReference type="EMBL" id="SWVK01000001">
    <property type="protein sequence ID" value="NFN33645.1"/>
    <property type="molecule type" value="Genomic_DNA"/>
</dbReference>